<name>A0A2C9VSD8_MANES</name>
<sequence length="101" mass="11666">MECPNRGITFFFWARGPTFQGIISLGDYQPGNRWVIQTWIKIEGNKEAIRREKTRIWRMNCFETVSGSLRFEAKENRRDISTSIIACIADLAFKYAGKISG</sequence>
<organism evidence="1">
    <name type="scientific">Manihot esculenta</name>
    <name type="common">Cassava</name>
    <name type="synonym">Jatropha manihot</name>
    <dbReference type="NCBI Taxonomy" id="3983"/>
    <lineage>
        <taxon>Eukaryota</taxon>
        <taxon>Viridiplantae</taxon>
        <taxon>Streptophyta</taxon>
        <taxon>Embryophyta</taxon>
        <taxon>Tracheophyta</taxon>
        <taxon>Spermatophyta</taxon>
        <taxon>Magnoliopsida</taxon>
        <taxon>eudicotyledons</taxon>
        <taxon>Gunneridae</taxon>
        <taxon>Pentapetalae</taxon>
        <taxon>rosids</taxon>
        <taxon>fabids</taxon>
        <taxon>Malpighiales</taxon>
        <taxon>Euphorbiaceae</taxon>
        <taxon>Crotonoideae</taxon>
        <taxon>Manihoteae</taxon>
        <taxon>Manihot</taxon>
    </lineage>
</organism>
<gene>
    <name evidence="1" type="ORF">MANES_06G126600</name>
</gene>
<dbReference type="AlphaFoldDB" id="A0A2C9VSD8"/>
<proteinExistence type="predicted"/>
<evidence type="ECO:0000313" key="1">
    <source>
        <dbReference type="EMBL" id="OAY48037.1"/>
    </source>
</evidence>
<reference evidence="1" key="1">
    <citation type="submission" date="2016-02" db="EMBL/GenBank/DDBJ databases">
        <title>WGS assembly of Manihot esculenta.</title>
        <authorList>
            <person name="Bredeson J.V."/>
            <person name="Prochnik S.E."/>
            <person name="Lyons J.B."/>
            <person name="Schmutz J."/>
            <person name="Grimwood J."/>
            <person name="Vrebalov J."/>
            <person name="Bart R.S."/>
            <person name="Amuge T."/>
            <person name="Ferguson M.E."/>
            <person name="Green R."/>
            <person name="Putnam N."/>
            <person name="Stites J."/>
            <person name="Rounsley S."/>
            <person name="Rokhsar D.S."/>
        </authorList>
    </citation>
    <scope>NUCLEOTIDE SEQUENCE [LARGE SCALE GENOMIC DNA]</scope>
    <source>
        <tissue evidence="1">Leaf</tissue>
    </source>
</reference>
<protein>
    <submittedName>
        <fullName evidence="1">Uncharacterized protein</fullName>
    </submittedName>
</protein>
<dbReference type="EMBL" id="CM004392">
    <property type="protein sequence ID" value="OAY48037.1"/>
    <property type="molecule type" value="Genomic_DNA"/>
</dbReference>
<accession>A0A2C9VSD8</accession>